<dbReference type="InterPro" id="IPR036465">
    <property type="entry name" value="vWFA_dom_sf"/>
</dbReference>
<reference evidence="3" key="1">
    <citation type="journal article" date="2021" name="PeerJ">
        <title>Extensive microbial diversity within the chicken gut microbiome revealed by metagenomics and culture.</title>
        <authorList>
            <person name="Gilroy R."/>
            <person name="Ravi A."/>
            <person name="Getino M."/>
            <person name="Pursley I."/>
            <person name="Horton D.L."/>
            <person name="Alikhan N.F."/>
            <person name="Baker D."/>
            <person name="Gharbi K."/>
            <person name="Hall N."/>
            <person name="Watson M."/>
            <person name="Adriaenssens E.M."/>
            <person name="Foster-Nyarko E."/>
            <person name="Jarju S."/>
            <person name="Secka A."/>
            <person name="Antonio M."/>
            <person name="Oren A."/>
            <person name="Chaudhuri R.R."/>
            <person name="La Ragione R."/>
            <person name="Hildebrand F."/>
            <person name="Pallen M.J."/>
        </authorList>
    </citation>
    <scope>NUCLEOTIDE SEQUENCE</scope>
    <source>
        <strain evidence="3">ChiSjej1B19-5720</strain>
    </source>
</reference>
<comment type="caution">
    <text evidence="3">The sequence shown here is derived from an EMBL/GenBank/DDBJ whole genome shotgun (WGS) entry which is preliminary data.</text>
</comment>
<dbReference type="Proteomes" id="UP000823842">
    <property type="component" value="Unassembled WGS sequence"/>
</dbReference>
<feature type="region of interest" description="Disordered" evidence="1">
    <location>
        <begin position="1"/>
        <end position="22"/>
    </location>
</feature>
<protein>
    <submittedName>
        <fullName evidence="3">VWA domain-containing protein</fullName>
    </submittedName>
</protein>
<proteinExistence type="predicted"/>
<sequence>MDFDGGWGDDEVQEKPGEEIGEEDFLDTMEPSKKSMTIFFLIDTSGSMSGTKIGTVNGIMEELLPELIGIGGAETDISIAVMKYDISCKWITPHPVRVEEYQSWQRLSATGTTAMGAAFKELCGKLSRSAFMNKPSLSYAPVIFLMSDGEPTDDWKSGLNMLKKNNWYKFGLKIAVGIGSQVNMSVLEEFTGTPELAVLAHSAEELKRLITFLAVTSSQIGSKSMSLTDDGKEKSEEDVAKDKEKRLVEEVKDIMADVDESDLSFDEGW</sequence>
<evidence type="ECO:0000313" key="3">
    <source>
        <dbReference type="EMBL" id="HJB27840.1"/>
    </source>
</evidence>
<dbReference type="PROSITE" id="PS50234">
    <property type="entry name" value="VWFA"/>
    <property type="match status" value="1"/>
</dbReference>
<feature type="compositionally biased region" description="Acidic residues" evidence="1">
    <location>
        <begin position="1"/>
        <end position="12"/>
    </location>
</feature>
<accession>A0A9D2RWI4</accession>
<feature type="compositionally biased region" description="Basic and acidic residues" evidence="1">
    <location>
        <begin position="229"/>
        <end position="243"/>
    </location>
</feature>
<evidence type="ECO:0000256" key="1">
    <source>
        <dbReference type="SAM" id="MobiDB-lite"/>
    </source>
</evidence>
<dbReference type="Pfam" id="PF00092">
    <property type="entry name" value="VWA"/>
    <property type="match status" value="1"/>
</dbReference>
<dbReference type="AlphaFoldDB" id="A0A9D2RWI4"/>
<evidence type="ECO:0000313" key="4">
    <source>
        <dbReference type="Proteomes" id="UP000823842"/>
    </source>
</evidence>
<dbReference type="InterPro" id="IPR002035">
    <property type="entry name" value="VWF_A"/>
</dbReference>
<feature type="region of interest" description="Disordered" evidence="1">
    <location>
        <begin position="223"/>
        <end position="243"/>
    </location>
</feature>
<feature type="domain" description="VWFA" evidence="2">
    <location>
        <begin position="37"/>
        <end position="213"/>
    </location>
</feature>
<reference evidence="3" key="2">
    <citation type="submission" date="2021-04" db="EMBL/GenBank/DDBJ databases">
        <authorList>
            <person name="Gilroy R."/>
        </authorList>
    </citation>
    <scope>NUCLEOTIDE SEQUENCE</scope>
    <source>
        <strain evidence="3">ChiSjej1B19-5720</strain>
    </source>
</reference>
<organism evidence="3 4">
    <name type="scientific">Candidatus Blautia faecavium</name>
    <dbReference type="NCBI Taxonomy" id="2838487"/>
    <lineage>
        <taxon>Bacteria</taxon>
        <taxon>Bacillati</taxon>
        <taxon>Bacillota</taxon>
        <taxon>Clostridia</taxon>
        <taxon>Lachnospirales</taxon>
        <taxon>Lachnospiraceae</taxon>
        <taxon>Blautia</taxon>
    </lineage>
</organism>
<dbReference type="SUPFAM" id="SSF53300">
    <property type="entry name" value="vWA-like"/>
    <property type="match status" value="1"/>
</dbReference>
<dbReference type="EMBL" id="DWYZ01000074">
    <property type="protein sequence ID" value="HJB27840.1"/>
    <property type="molecule type" value="Genomic_DNA"/>
</dbReference>
<gene>
    <name evidence="3" type="ORF">IAA06_03490</name>
</gene>
<dbReference type="Gene3D" id="3.40.50.410">
    <property type="entry name" value="von Willebrand factor, type A domain"/>
    <property type="match status" value="1"/>
</dbReference>
<evidence type="ECO:0000259" key="2">
    <source>
        <dbReference type="PROSITE" id="PS50234"/>
    </source>
</evidence>
<name>A0A9D2RWI4_9FIRM</name>